<dbReference type="Proteomes" id="UP000011910">
    <property type="component" value="Unassembled WGS sequence"/>
</dbReference>
<dbReference type="AlphaFoldDB" id="M7N7R4"/>
<accession>M7N7R4</accession>
<name>M7N7R4_9BACT</name>
<evidence type="ECO:0000313" key="2">
    <source>
        <dbReference type="Proteomes" id="UP000011910"/>
    </source>
</evidence>
<organism evidence="1 2">
    <name type="scientific">Cesiribacter andamanensis AMV16</name>
    <dbReference type="NCBI Taxonomy" id="1279009"/>
    <lineage>
        <taxon>Bacteria</taxon>
        <taxon>Pseudomonadati</taxon>
        <taxon>Bacteroidota</taxon>
        <taxon>Cytophagia</taxon>
        <taxon>Cytophagales</taxon>
        <taxon>Cesiribacteraceae</taxon>
        <taxon>Cesiribacter</taxon>
    </lineage>
</organism>
<reference evidence="1 2" key="1">
    <citation type="journal article" date="2013" name="Genome Announc.">
        <title>Draft Genome Sequence of Cesiribacter andamanensis Strain AMV16T, Isolated from a Soil Sample from a Mud Volcano in the Andaman Islands, India.</title>
        <authorList>
            <person name="Shivaji S."/>
            <person name="Ara S."/>
            <person name="Begum Z."/>
            <person name="Srinivas T.N."/>
            <person name="Singh A."/>
            <person name="Kumar Pinnaka A."/>
        </authorList>
    </citation>
    <scope>NUCLEOTIDE SEQUENCE [LARGE SCALE GENOMIC DNA]</scope>
    <source>
        <strain evidence="1 2">AMV16</strain>
    </source>
</reference>
<keyword evidence="2" id="KW-1185">Reference proteome</keyword>
<gene>
    <name evidence="1" type="ORF">ADICEAN_01596</name>
</gene>
<evidence type="ECO:0000313" key="1">
    <source>
        <dbReference type="EMBL" id="EMR03277.1"/>
    </source>
</evidence>
<sequence length="68" mass="7459">MKTVANIQDLTFFSSINRGNGAPDLDALVVLLQVIVRNPALLRFALAADFEFGQVGVSYIKLLFFVLS</sequence>
<protein>
    <submittedName>
        <fullName evidence="1">Uncharacterized protein</fullName>
    </submittedName>
</protein>
<proteinExistence type="predicted"/>
<dbReference type="EMBL" id="AODQ01000030">
    <property type="protein sequence ID" value="EMR03277.1"/>
    <property type="molecule type" value="Genomic_DNA"/>
</dbReference>
<comment type="caution">
    <text evidence="1">The sequence shown here is derived from an EMBL/GenBank/DDBJ whole genome shotgun (WGS) entry which is preliminary data.</text>
</comment>